<evidence type="ECO:0000313" key="2">
    <source>
        <dbReference type="Proteomes" id="UP000254893"/>
    </source>
</evidence>
<evidence type="ECO:0000313" key="1">
    <source>
        <dbReference type="EMBL" id="SUJ25806.1"/>
    </source>
</evidence>
<accession>A0A380CPN5</accession>
<dbReference type="Pfam" id="PF12388">
    <property type="entry name" value="Peptidase_M57"/>
    <property type="match status" value="1"/>
</dbReference>
<proteinExistence type="predicted"/>
<dbReference type="EMBL" id="UGYW01000002">
    <property type="protein sequence ID" value="SUJ25806.1"/>
    <property type="molecule type" value="Genomic_DNA"/>
</dbReference>
<dbReference type="Proteomes" id="UP000254893">
    <property type="component" value="Unassembled WGS sequence"/>
</dbReference>
<dbReference type="Gene3D" id="3.40.390.10">
    <property type="entry name" value="Collagenase (Catalytic Domain)"/>
    <property type="match status" value="1"/>
</dbReference>
<sequence length="301" mass="33590">MKNSEIKCVFFLILLSILTLFSCQKPVIDSIEQNTKIDSTEIIYKALSKLGIPLSDISMNGDTILVEDIILYKSLLLKEDYSTNTRQATTRQWPRLFTQNITVKFPQIDMYGFGFSTNEVNIMKEGFNLFLRSNLNNGGGINSFYFTRDPNIGAHVTVNLRTFSENSNICGTGEYATSYRNGNEYGVRPGNNININLNYLRGRKGKTKLSREQLILLIAHEFGHVIGLRHTNWAAKDEAQTNGSVGAYPIIGTVSIFSPDPNPDPSSVFNASNCGIPFVSFTEKDKVAIKYITNDAQTSPL</sequence>
<dbReference type="AlphaFoldDB" id="A0A380CPN5"/>
<organism evidence="1 2">
    <name type="scientific">Sphingobacterium spiritivorum</name>
    <name type="common">Flavobacterium spiritivorum</name>
    <dbReference type="NCBI Taxonomy" id="258"/>
    <lineage>
        <taxon>Bacteria</taxon>
        <taxon>Pseudomonadati</taxon>
        <taxon>Bacteroidota</taxon>
        <taxon>Sphingobacteriia</taxon>
        <taxon>Sphingobacteriales</taxon>
        <taxon>Sphingobacteriaceae</taxon>
        <taxon>Sphingobacterium</taxon>
    </lineage>
</organism>
<protein>
    <submittedName>
        <fullName evidence="1">Dual-action HEIGH metallo-peptidase</fullName>
    </submittedName>
</protein>
<gene>
    <name evidence="1" type="ORF">NCTC11388_03856</name>
</gene>
<dbReference type="InterPro" id="IPR024079">
    <property type="entry name" value="MetalloPept_cat_dom_sf"/>
</dbReference>
<dbReference type="PROSITE" id="PS51257">
    <property type="entry name" value="PROKAR_LIPOPROTEIN"/>
    <property type="match status" value="1"/>
</dbReference>
<dbReference type="RefSeq" id="WP_115171237.1">
    <property type="nucleotide sequence ID" value="NZ_UGYW01000002.1"/>
</dbReference>
<name>A0A380CPN5_SPHSI</name>
<reference evidence="1 2" key="1">
    <citation type="submission" date="2018-06" db="EMBL/GenBank/DDBJ databases">
        <authorList>
            <consortium name="Pathogen Informatics"/>
            <person name="Doyle S."/>
        </authorList>
    </citation>
    <scope>NUCLEOTIDE SEQUENCE [LARGE SCALE GENOMIC DNA]</scope>
    <source>
        <strain evidence="1 2">NCTC11388</strain>
    </source>
</reference>
<dbReference type="InterPro" id="IPR024653">
    <property type="entry name" value="Peptidase_M10/M27/M57"/>
</dbReference>
<dbReference type="SUPFAM" id="SSF55486">
    <property type="entry name" value="Metalloproteases ('zincins'), catalytic domain"/>
    <property type="match status" value="1"/>
</dbReference>
<dbReference type="GO" id="GO:0008237">
    <property type="term" value="F:metallopeptidase activity"/>
    <property type="evidence" value="ECO:0007669"/>
    <property type="project" value="InterPro"/>
</dbReference>